<keyword evidence="4" id="KW-1185">Reference proteome</keyword>
<keyword evidence="3" id="KW-0808">Transferase</keyword>
<evidence type="ECO:0000313" key="4">
    <source>
        <dbReference type="Proteomes" id="UP000074108"/>
    </source>
</evidence>
<dbReference type="PANTHER" id="PTHR46390">
    <property type="entry name" value="MANNOSE-1-PHOSPHATE GUANYLYLTRANSFERASE"/>
    <property type="match status" value="1"/>
</dbReference>
<dbReference type="Gene3D" id="2.60.120.10">
    <property type="entry name" value="Jelly Rolls"/>
    <property type="match status" value="1"/>
</dbReference>
<dbReference type="InterPro" id="IPR014710">
    <property type="entry name" value="RmlC-like_jellyroll"/>
</dbReference>
<dbReference type="OrthoDB" id="9806359at2"/>
<protein>
    <submittedName>
        <fullName evidence="3">Mannose-1-phosphate guanylyltransferase</fullName>
    </submittedName>
</protein>
<proteinExistence type="predicted"/>
<dbReference type="GO" id="GO:0005976">
    <property type="term" value="P:polysaccharide metabolic process"/>
    <property type="evidence" value="ECO:0007669"/>
    <property type="project" value="InterPro"/>
</dbReference>
<reference evidence="3 4" key="1">
    <citation type="journal article" date="2016" name="Front. Microbiol.">
        <title>Microevolution Analysis of Bacillus coahuilensis Unveils Differences in Phosphorus Acquisition Strategies and Their Regulation.</title>
        <authorList>
            <person name="Gomez-Lunar Z."/>
            <person name="Hernandez-Gonzalez I."/>
            <person name="Rodriguez-Torres M.D."/>
            <person name="Souza V."/>
            <person name="Olmedo-Alvarez G."/>
        </authorList>
    </citation>
    <scope>NUCLEOTIDE SEQUENCE [LARGE SCALE GENOMIC DNA]</scope>
    <source>
        <strain evidence="4">p1.1.43</strain>
    </source>
</reference>
<dbReference type="InterPro" id="IPR029044">
    <property type="entry name" value="Nucleotide-diphossugar_trans"/>
</dbReference>
<feature type="domain" description="Mannose-6-phosphate isomerase type II C-terminal" evidence="2">
    <location>
        <begin position="337"/>
        <end position="440"/>
    </location>
</feature>
<dbReference type="SUPFAM" id="SSF53448">
    <property type="entry name" value="Nucleotide-diphospho-sugar transferases"/>
    <property type="match status" value="1"/>
</dbReference>
<dbReference type="EMBL" id="LDYG01000001">
    <property type="protein sequence ID" value="KUP09431.1"/>
    <property type="molecule type" value="Genomic_DNA"/>
</dbReference>
<comment type="caution">
    <text evidence="3">The sequence shown here is derived from an EMBL/GenBank/DDBJ whole genome shotgun (WGS) entry which is preliminary data.</text>
</comment>
<gene>
    <name evidence="3" type="ORF">Q75_00470</name>
</gene>
<dbReference type="PATRIC" id="fig|1150625.3.peg.97"/>
<sequence>MKLILLSGGSGKRLWPLSNDARSKQFLKVLPHNGSLESMAQRVWRQLKEAHLHQSTLIATNSTQIDMIHSQLGTNVSMVIEPERRDTFPAVLLSASYLYSEQKMGTEEVVVVLPIDPYVESSFFERLAELETLLIRSKADLALIGVPPLFPSEKYGYMVPKRMDKEDYLNICYFKEKPTTEEAARLVSEHAYWNCGVFAFKLGFLVRMMQEMELPTNYHELLHVYKDLEKISFDYAVLEKAKQIVALPYNGPWKDLGTWNTLTEEMGSRQIGHCYVSNDCHNTHVVNELNIPVAVIGLENTVVAVSPDGILVTEKDSSPTIKEVLKHHTLRPMYEERRWGWYKVLDHARQVNGHEVLTKRISIKPGYNLSYQKHFARSEVWTIIKGEGLFAFEGTIRLVQSGDVLVIPLGTKHAIKAISELEIIEVQSGTQLVEEDIIRLYMSWEEIEEICGNHEDGYTDSTMRIVSV</sequence>
<dbReference type="Proteomes" id="UP000074108">
    <property type="component" value="Unassembled WGS sequence"/>
</dbReference>
<dbReference type="AlphaFoldDB" id="A0A147KCS6"/>
<accession>A0A147KCS6</accession>
<dbReference type="GO" id="GO:0009298">
    <property type="term" value="P:GDP-mannose biosynthetic process"/>
    <property type="evidence" value="ECO:0007669"/>
    <property type="project" value="TreeGrafter"/>
</dbReference>
<dbReference type="RefSeq" id="WP_059283818.1">
    <property type="nucleotide sequence ID" value="NZ_LDYG01000001.1"/>
</dbReference>
<dbReference type="InterPro" id="IPR005835">
    <property type="entry name" value="NTP_transferase_dom"/>
</dbReference>
<evidence type="ECO:0000259" key="1">
    <source>
        <dbReference type="Pfam" id="PF00483"/>
    </source>
</evidence>
<dbReference type="Gene3D" id="3.90.550.10">
    <property type="entry name" value="Spore Coat Polysaccharide Biosynthesis Protein SpsA, Chain A"/>
    <property type="match status" value="1"/>
</dbReference>
<evidence type="ECO:0000259" key="2">
    <source>
        <dbReference type="Pfam" id="PF01050"/>
    </source>
</evidence>
<evidence type="ECO:0000313" key="3">
    <source>
        <dbReference type="EMBL" id="KUP09431.1"/>
    </source>
</evidence>
<feature type="domain" description="Nucleotidyl transferase" evidence="1">
    <location>
        <begin position="4"/>
        <end position="265"/>
    </location>
</feature>
<dbReference type="InterPro" id="IPR051161">
    <property type="entry name" value="Mannose-6P_isomerase_type2"/>
</dbReference>
<dbReference type="Pfam" id="PF00483">
    <property type="entry name" value="NTP_transferase"/>
    <property type="match status" value="1"/>
</dbReference>
<organism evidence="3 4">
    <name type="scientific">Bacillus coahuilensis p1.1.43</name>
    <dbReference type="NCBI Taxonomy" id="1150625"/>
    <lineage>
        <taxon>Bacteria</taxon>
        <taxon>Bacillati</taxon>
        <taxon>Bacillota</taxon>
        <taxon>Bacilli</taxon>
        <taxon>Bacillales</taxon>
        <taxon>Bacillaceae</taxon>
        <taxon>Bacillus</taxon>
    </lineage>
</organism>
<dbReference type="CDD" id="cd02213">
    <property type="entry name" value="cupin_PMI_typeII_C"/>
    <property type="match status" value="1"/>
</dbReference>
<dbReference type="GO" id="GO:0004475">
    <property type="term" value="F:mannose-1-phosphate guanylyltransferase (GTP) activity"/>
    <property type="evidence" value="ECO:0007669"/>
    <property type="project" value="TreeGrafter"/>
</dbReference>
<dbReference type="Pfam" id="PF01050">
    <property type="entry name" value="MannoseP_isomer"/>
    <property type="match status" value="1"/>
</dbReference>
<dbReference type="PANTHER" id="PTHR46390:SF1">
    <property type="entry name" value="MANNOSE-1-PHOSPHATE GUANYLYLTRANSFERASE"/>
    <property type="match status" value="1"/>
</dbReference>
<keyword evidence="3" id="KW-0548">Nucleotidyltransferase</keyword>
<dbReference type="InterPro" id="IPR001538">
    <property type="entry name" value="Man6P_isomerase-2_C"/>
</dbReference>
<dbReference type="STRING" id="1150625.Q75_00470"/>
<name>A0A147KCS6_9BACI</name>
<dbReference type="SUPFAM" id="SSF51182">
    <property type="entry name" value="RmlC-like cupins"/>
    <property type="match status" value="1"/>
</dbReference>
<dbReference type="InterPro" id="IPR011051">
    <property type="entry name" value="RmlC_Cupin_sf"/>
</dbReference>